<gene>
    <name evidence="1" type="ORF">AV903_15405</name>
</gene>
<evidence type="ECO:0000313" key="2">
    <source>
        <dbReference type="Proteomes" id="UP000264980"/>
    </source>
</evidence>
<reference evidence="1 2" key="1">
    <citation type="submission" date="2016-01" db="EMBL/GenBank/DDBJ databases">
        <authorList>
            <person name="Oliw E.H."/>
        </authorList>
    </citation>
    <scope>NUCLEOTIDE SEQUENCE [LARGE SCALE GENOMIC DNA]</scope>
    <source>
        <strain evidence="1 2">MDcuke</strain>
    </source>
</reference>
<proteinExistence type="predicted"/>
<evidence type="ECO:0000313" key="1">
    <source>
        <dbReference type="EMBL" id="AXF77087.1"/>
    </source>
</evidence>
<name>A0A345CUH0_9GAMM</name>
<dbReference type="RefSeq" id="WP_233479956.1">
    <property type="nucleotide sequence ID" value="NZ_CP013970.1"/>
</dbReference>
<sequence>MDEYIYHITKRRVAFDYIKTQGLVPASRASGTSVARREGAFASESEKNIENKARSKLTVPIARAIKYGYTNTQIENKNYMFTSIPLDEKLMRNEAFEYLDQFARSFYDQHFPKLAGKASSMTSSQLKKSTHDLANDLFNRNPQHALSRFAKEMVRLEYALEERETSNHIYFFLLKKASICYPAYTGHHGGALNCRVLRVKRNVVNHLEQDMAEGNGLMTLESVTPQSIEIYNAEGNPFDSAASDLWVPLTQAAES</sequence>
<accession>A0A345CUH0</accession>
<dbReference type="Proteomes" id="UP000264980">
    <property type="component" value="Chromosome"/>
</dbReference>
<dbReference type="AlphaFoldDB" id="A0A345CUH0"/>
<dbReference type="EMBL" id="CP013970">
    <property type="protein sequence ID" value="AXF77087.1"/>
    <property type="molecule type" value="Genomic_DNA"/>
</dbReference>
<protein>
    <submittedName>
        <fullName evidence="1">Uncharacterized protein</fullName>
    </submittedName>
</protein>
<organism evidence="1 2">
    <name type="scientific">Erwinia tracheiphila</name>
    <dbReference type="NCBI Taxonomy" id="65700"/>
    <lineage>
        <taxon>Bacteria</taxon>
        <taxon>Pseudomonadati</taxon>
        <taxon>Pseudomonadota</taxon>
        <taxon>Gammaproteobacteria</taxon>
        <taxon>Enterobacterales</taxon>
        <taxon>Erwiniaceae</taxon>
        <taxon>Erwinia</taxon>
    </lineage>
</organism>